<dbReference type="AlphaFoldDB" id="A0A915E4B8"/>
<evidence type="ECO:0000256" key="1">
    <source>
        <dbReference type="SAM" id="MobiDB-lite"/>
    </source>
</evidence>
<name>A0A915E4B8_9BILA</name>
<dbReference type="WBParaSite" id="jg26047">
    <property type="protein sequence ID" value="jg26047"/>
    <property type="gene ID" value="jg26047"/>
</dbReference>
<organism evidence="2 3">
    <name type="scientific">Ditylenchus dipsaci</name>
    <dbReference type="NCBI Taxonomy" id="166011"/>
    <lineage>
        <taxon>Eukaryota</taxon>
        <taxon>Metazoa</taxon>
        <taxon>Ecdysozoa</taxon>
        <taxon>Nematoda</taxon>
        <taxon>Chromadorea</taxon>
        <taxon>Rhabditida</taxon>
        <taxon>Tylenchina</taxon>
        <taxon>Tylenchomorpha</taxon>
        <taxon>Sphaerularioidea</taxon>
        <taxon>Anguinidae</taxon>
        <taxon>Anguininae</taxon>
        <taxon>Ditylenchus</taxon>
    </lineage>
</organism>
<dbReference type="Proteomes" id="UP000887574">
    <property type="component" value="Unplaced"/>
</dbReference>
<proteinExistence type="predicted"/>
<reference evidence="3" key="1">
    <citation type="submission" date="2022-11" db="UniProtKB">
        <authorList>
            <consortium name="WormBaseParasite"/>
        </authorList>
    </citation>
    <scope>IDENTIFICATION</scope>
</reference>
<protein>
    <submittedName>
        <fullName evidence="3">Uncharacterized protein</fullName>
    </submittedName>
</protein>
<sequence length="97" mass="10403">MAFGIDTTDQDTQNLLAMLKRNGFTEEAELQKALEVLRPDKFKTNNNIGEEPLAALVAPPVDATNNAIAHAPIAPQLPTDHQQLDGGVIAPHGVRPV</sequence>
<evidence type="ECO:0000313" key="2">
    <source>
        <dbReference type="Proteomes" id="UP000887574"/>
    </source>
</evidence>
<evidence type="ECO:0000313" key="3">
    <source>
        <dbReference type="WBParaSite" id="jg26047"/>
    </source>
</evidence>
<feature type="region of interest" description="Disordered" evidence="1">
    <location>
        <begin position="76"/>
        <end position="97"/>
    </location>
</feature>
<accession>A0A915E4B8</accession>
<keyword evidence="2" id="KW-1185">Reference proteome</keyword>